<evidence type="ECO:0000313" key="1">
    <source>
        <dbReference type="EMBL" id="VWV58519.1"/>
    </source>
</evidence>
<sequence length="33" mass="4046">HEQNYVYHDTFMCCICGYRAFERIEDCCRKPTL</sequence>
<evidence type="ECO:0000313" key="2">
    <source>
        <dbReference type="EMBL" id="VXD46093.1"/>
    </source>
</evidence>
<organism evidence="1">
    <name type="scientific">Dyadobacter sp. 32</name>
    <dbReference type="NCBI Taxonomy" id="538966"/>
    <lineage>
        <taxon>Bacteria</taxon>
        <taxon>Pseudomonadati</taxon>
        <taxon>Bacteroidota</taxon>
        <taxon>Cytophagia</taxon>
        <taxon>Cytophagales</taxon>
        <taxon>Spirosomataceae</taxon>
        <taxon>Dyadobacter</taxon>
    </lineage>
</organism>
<gene>
    <name evidence="1" type="ORF">DYADSP32_3752</name>
</gene>
<protein>
    <submittedName>
        <fullName evidence="1">Uncharacterized protein</fullName>
    </submittedName>
</protein>
<name>A0A5Q5ACF3_9BACT</name>
<reference evidence="1" key="1">
    <citation type="submission" date="2019-10" db="EMBL/GenBank/DDBJ databases">
        <authorList>
            <person name="Dow E L."/>
        </authorList>
    </citation>
    <scope>NUCLEOTIDE SEQUENCE</scope>
    <source>
        <strain evidence="1">32</strain>
        <strain evidence="2">Dyadobacter sp. 32 sample 2</strain>
    </source>
</reference>
<feature type="non-terminal residue" evidence="1">
    <location>
        <position position="33"/>
    </location>
</feature>
<feature type="non-terminal residue" evidence="1">
    <location>
        <position position="1"/>
    </location>
</feature>
<proteinExistence type="predicted"/>
<dbReference type="EMBL" id="LR732074">
    <property type="protein sequence ID" value="VWV58519.1"/>
    <property type="molecule type" value="Genomic_DNA"/>
</dbReference>
<dbReference type="AlphaFoldDB" id="A0A5Q5ACF3"/>
<dbReference type="EMBL" id="LR735258">
    <property type="protein sequence ID" value="VXD46093.1"/>
    <property type="molecule type" value="Genomic_DNA"/>
</dbReference>
<accession>A0A5Q5ACF3</accession>